<dbReference type="Gene3D" id="1.25.40.10">
    <property type="entry name" value="Tetratricopeptide repeat domain"/>
    <property type="match status" value="2"/>
</dbReference>
<evidence type="ECO:0000256" key="1">
    <source>
        <dbReference type="PROSITE-ProRule" id="PRU00339"/>
    </source>
</evidence>
<dbReference type="PANTHER" id="PTHR36978:SF4">
    <property type="entry name" value="P-LOOP CONTAINING NUCLEOSIDE TRIPHOSPHATE HYDROLASE PROTEIN"/>
    <property type="match status" value="1"/>
</dbReference>
<evidence type="ECO:0000313" key="3">
    <source>
        <dbReference type="Proteomes" id="UP001196565"/>
    </source>
</evidence>
<dbReference type="InterPro" id="IPR019734">
    <property type="entry name" value="TPR_rpt"/>
</dbReference>
<dbReference type="SUPFAM" id="SSF48452">
    <property type="entry name" value="TPR-like"/>
    <property type="match status" value="1"/>
</dbReference>
<reference evidence="2 3" key="1">
    <citation type="submission" date="2021-07" db="EMBL/GenBank/DDBJ databases">
        <authorList>
            <person name="So Y."/>
        </authorList>
    </citation>
    <scope>NUCLEOTIDE SEQUENCE [LARGE SCALE GENOMIC DNA]</scope>
    <source>
        <strain evidence="2 3">HJA6</strain>
    </source>
</reference>
<sequence>MNDRPAQPPFVPDLLRSAEAALQAGRHDEARALFGQLAAAAPADPRPALGLVRALIARGEPAAAIERISASQHLVQRAPVEWDAQLGHALYRLGRHGEAESAFLRVLRVAPEHRMARLQMFRLLRHNERYEEAMALLEPAPSEAMTDFAAYLVVSKLDLLLDLWRIEEARILHNAAVERAATTSALNQLFASAAPTHGDDAPQAHTRMLKRLSEVPDGISAERRLLTARLRLALGDRSEFIAVAQSLLDAGEGGVLRPHLRAARDTLSGTAEASLRRERVFVIGLSRTGTSSLHQALTELGYCSAHWANPITNGILSIEDMALFDAVSDAPVADAVEELADRYPSARFILSERPVDLWQRSIEAHYRRRHGAPDVATLRRLLETHAQMPGGIRWRRVHEGLYTQHTDFAAAHAAHQARVARCFADAPARLLRFDVTAGDGWEKLCGFLQRPRPNTAFPHLNAG</sequence>
<dbReference type="RefSeq" id="WP_219766865.1">
    <property type="nucleotide sequence ID" value="NZ_JAHYBZ010000019.1"/>
</dbReference>
<dbReference type="Gene3D" id="3.40.50.300">
    <property type="entry name" value="P-loop containing nucleotide triphosphate hydrolases"/>
    <property type="match status" value="1"/>
</dbReference>
<gene>
    <name evidence="2" type="ORF">KPL78_29395</name>
</gene>
<dbReference type="SUPFAM" id="SSF52540">
    <property type="entry name" value="P-loop containing nucleoside triphosphate hydrolases"/>
    <property type="match status" value="1"/>
</dbReference>
<evidence type="ECO:0000313" key="2">
    <source>
        <dbReference type="EMBL" id="MBW6401998.1"/>
    </source>
</evidence>
<dbReference type="InterPro" id="IPR011990">
    <property type="entry name" value="TPR-like_helical_dom_sf"/>
</dbReference>
<comment type="caution">
    <text evidence="2">The sequence shown here is derived from an EMBL/GenBank/DDBJ whole genome shotgun (WGS) entry which is preliminary data.</text>
</comment>
<protein>
    <submittedName>
        <fullName evidence="2">Tetratricopeptide repeat protein</fullName>
    </submittedName>
</protein>
<dbReference type="EMBL" id="JAHYBZ010000019">
    <property type="protein sequence ID" value="MBW6401998.1"/>
    <property type="molecule type" value="Genomic_DNA"/>
</dbReference>
<dbReference type="Pfam" id="PF17784">
    <property type="entry name" value="Sulfotransfer_4"/>
    <property type="match status" value="1"/>
</dbReference>
<name>A0ABS7AI46_9PROT</name>
<accession>A0ABS7AI46</accession>
<proteinExistence type="predicted"/>
<dbReference type="Pfam" id="PF14559">
    <property type="entry name" value="TPR_19"/>
    <property type="match status" value="2"/>
</dbReference>
<organism evidence="2 3">
    <name type="scientific">Roseomonas alba</name>
    <dbReference type="NCBI Taxonomy" id="2846776"/>
    <lineage>
        <taxon>Bacteria</taxon>
        <taxon>Pseudomonadati</taxon>
        <taxon>Pseudomonadota</taxon>
        <taxon>Alphaproteobacteria</taxon>
        <taxon>Acetobacterales</taxon>
        <taxon>Roseomonadaceae</taxon>
        <taxon>Roseomonas</taxon>
    </lineage>
</organism>
<keyword evidence="1" id="KW-0802">TPR repeat</keyword>
<dbReference type="InterPro" id="IPR027417">
    <property type="entry name" value="P-loop_NTPase"/>
</dbReference>
<feature type="repeat" description="TPR" evidence="1">
    <location>
        <begin position="80"/>
        <end position="113"/>
    </location>
</feature>
<dbReference type="InterPro" id="IPR040632">
    <property type="entry name" value="Sulfotransfer_4"/>
</dbReference>
<keyword evidence="3" id="KW-1185">Reference proteome</keyword>
<dbReference type="Proteomes" id="UP001196565">
    <property type="component" value="Unassembled WGS sequence"/>
</dbReference>
<dbReference type="PANTHER" id="PTHR36978">
    <property type="entry name" value="P-LOOP CONTAINING NUCLEOTIDE TRIPHOSPHATE HYDROLASE"/>
    <property type="match status" value="1"/>
</dbReference>
<dbReference type="PROSITE" id="PS50005">
    <property type="entry name" value="TPR"/>
    <property type="match status" value="1"/>
</dbReference>